<evidence type="ECO:0000313" key="3">
    <source>
        <dbReference type="Proteomes" id="UP000254224"/>
    </source>
</evidence>
<proteinExistence type="predicted"/>
<evidence type="ECO:0000313" key="2">
    <source>
        <dbReference type="EMBL" id="SUK14224.1"/>
    </source>
</evidence>
<dbReference type="AlphaFoldDB" id="A0A8G2M714"/>
<evidence type="ECO:0000259" key="1">
    <source>
        <dbReference type="Pfam" id="PF08861"/>
    </source>
</evidence>
<protein>
    <submittedName>
        <fullName evidence="2">Domain of uncharacterized function DUF1828</fullName>
    </submittedName>
</protein>
<dbReference type="InterPro" id="IPR014960">
    <property type="entry name" value="DUF1828"/>
</dbReference>
<gene>
    <name evidence="2" type="ORF">NCTC7972_00089</name>
</gene>
<sequence>MKTIEERMNEYFNWLKQNYIFKELDSSTEITTPFKNHLNDFIRIYADTLPNNEICLSDDGLTLNELEMLGIDINTKTRTKLIQNILNQFNLKLVDKEITADVKNESFAQSKHNLIQGILKIYDLTLTTKSNVTNIFYEEVFEFLYDREIRGLAQVSVSGESGLKYSIDYIVSETKSQPEKTS</sequence>
<organism evidence="2 3">
    <name type="scientific">Staphylococcus aureus</name>
    <dbReference type="NCBI Taxonomy" id="1280"/>
    <lineage>
        <taxon>Bacteria</taxon>
        <taxon>Bacillati</taxon>
        <taxon>Bacillota</taxon>
        <taxon>Bacilli</taxon>
        <taxon>Bacillales</taxon>
        <taxon>Staphylococcaceae</taxon>
        <taxon>Staphylococcus</taxon>
    </lineage>
</organism>
<comment type="caution">
    <text evidence="2">The sequence shown here is derived from an EMBL/GenBank/DDBJ whole genome shotgun (WGS) entry which is preliminary data.</text>
</comment>
<reference evidence="2 3" key="1">
    <citation type="submission" date="2018-06" db="EMBL/GenBank/DDBJ databases">
        <authorList>
            <consortium name="Pathogen Informatics"/>
            <person name="Doyle S."/>
        </authorList>
    </citation>
    <scope>NUCLEOTIDE SEQUENCE [LARGE SCALE GENOMIC DNA]</scope>
    <source>
        <strain evidence="2 3">NCTC7972</strain>
    </source>
</reference>
<dbReference type="Proteomes" id="UP000254224">
    <property type="component" value="Unassembled WGS sequence"/>
</dbReference>
<dbReference type="Pfam" id="PF08861">
    <property type="entry name" value="DUF1828"/>
    <property type="match status" value="1"/>
</dbReference>
<feature type="domain" description="DUF1828" evidence="1">
    <location>
        <begin position="32"/>
        <end position="121"/>
    </location>
</feature>
<dbReference type="EMBL" id="UHAI01000002">
    <property type="protein sequence ID" value="SUK14224.1"/>
    <property type="molecule type" value="Genomic_DNA"/>
</dbReference>
<accession>A0A8G2M714</accession>
<name>A0A8G2M714_STAAU</name>